<evidence type="ECO:0000256" key="3">
    <source>
        <dbReference type="ARBA" id="ARBA00022927"/>
    </source>
</evidence>
<dbReference type="EMBL" id="CP014671">
    <property type="protein sequence ID" value="ANX03238.1"/>
    <property type="molecule type" value="Genomic_DNA"/>
</dbReference>
<protein>
    <recommendedName>
        <fullName evidence="5">Protein-export protein SecB</fullName>
    </recommendedName>
</protein>
<reference evidence="7" key="1">
    <citation type="submission" date="2016-03" db="EMBL/GenBank/DDBJ databases">
        <title>Complete genome sequence of Solimmundus cernigliae, representing a novel lineage of polycyclic aromatic hydrocarbon degraders within the Gammaproteobacteria.</title>
        <authorList>
            <person name="Singleton D.R."/>
            <person name="Dickey A.N."/>
            <person name="Scholl E.H."/>
            <person name="Wright F.A."/>
            <person name="Aitken M.D."/>
        </authorList>
    </citation>
    <scope>NUCLEOTIDE SEQUENCE [LARGE SCALE GENOMIC DNA]</scope>
    <source>
        <strain evidence="7">TR3.2</strain>
    </source>
</reference>
<dbReference type="KEGG" id="gbi:PG2T_02885"/>
<dbReference type="OrthoDB" id="9795145at2"/>
<keyword evidence="3 5" id="KW-0653">Protein transport</keyword>
<dbReference type="GO" id="GO:0005737">
    <property type="term" value="C:cytoplasm"/>
    <property type="evidence" value="ECO:0007669"/>
    <property type="project" value="UniProtKB-SubCell"/>
</dbReference>
<evidence type="ECO:0000256" key="5">
    <source>
        <dbReference type="HAMAP-Rule" id="MF_00821"/>
    </source>
</evidence>
<evidence type="ECO:0000256" key="4">
    <source>
        <dbReference type="ARBA" id="ARBA00023010"/>
    </source>
</evidence>
<dbReference type="HAMAP" id="MF_00821">
    <property type="entry name" value="SecB"/>
    <property type="match status" value="1"/>
</dbReference>
<accession>A0A1B1YR28</accession>
<dbReference type="NCBIfam" id="TIGR00809">
    <property type="entry name" value="secB"/>
    <property type="match status" value="1"/>
</dbReference>
<dbReference type="InterPro" id="IPR035958">
    <property type="entry name" value="SecB-like_sf"/>
</dbReference>
<dbReference type="SUPFAM" id="SSF54611">
    <property type="entry name" value="SecB-like"/>
    <property type="match status" value="1"/>
</dbReference>
<dbReference type="PANTHER" id="PTHR36918">
    <property type="match status" value="1"/>
</dbReference>
<evidence type="ECO:0000313" key="7">
    <source>
        <dbReference type="Proteomes" id="UP000092952"/>
    </source>
</evidence>
<keyword evidence="5" id="KW-0963">Cytoplasm</keyword>
<name>A0A1B1YR28_9GAMM</name>
<comment type="subunit">
    <text evidence="5">Homotetramer, a dimer of dimers. One homotetramer interacts with 1 SecA dimer.</text>
</comment>
<keyword evidence="4 5" id="KW-0811">Translocation</keyword>
<dbReference type="NCBIfam" id="NF004394">
    <property type="entry name" value="PRK05751.1-5"/>
    <property type="match status" value="1"/>
</dbReference>
<dbReference type="AlphaFoldDB" id="A0A1B1YR28"/>
<keyword evidence="7" id="KW-1185">Reference proteome</keyword>
<dbReference type="InterPro" id="IPR003708">
    <property type="entry name" value="SecB"/>
</dbReference>
<dbReference type="PRINTS" id="PR01594">
    <property type="entry name" value="SECBCHAPRONE"/>
</dbReference>
<dbReference type="GO" id="GO:0051082">
    <property type="term" value="F:unfolded protein binding"/>
    <property type="evidence" value="ECO:0007669"/>
    <property type="project" value="InterPro"/>
</dbReference>
<dbReference type="STRING" id="1810504.PG2T_02885"/>
<dbReference type="InParanoid" id="A0A1B1YR28"/>
<gene>
    <name evidence="5" type="primary">secB</name>
    <name evidence="6" type="ORF">PG2T_02885</name>
</gene>
<dbReference type="GO" id="GO:0015031">
    <property type="term" value="P:protein transport"/>
    <property type="evidence" value="ECO:0007669"/>
    <property type="project" value="UniProtKB-UniRule"/>
</dbReference>
<evidence type="ECO:0000256" key="1">
    <source>
        <dbReference type="ARBA" id="ARBA00009990"/>
    </source>
</evidence>
<keyword evidence="5" id="KW-0143">Chaperone</keyword>
<dbReference type="GO" id="GO:0006457">
    <property type="term" value="P:protein folding"/>
    <property type="evidence" value="ECO:0007669"/>
    <property type="project" value="UniProtKB-UniRule"/>
</dbReference>
<comment type="subcellular location">
    <subcellularLocation>
        <location evidence="5">Cytoplasm</location>
    </subcellularLocation>
</comment>
<sequence>MADDTDAAQAPQPQFNIRRIYLKDMSFESPKAPQIFDATTQPQIDLQLGAGAAQVGENLHEVVVNVTATVRSGEDTVFLVEVQQAGLFHIEGVPAEQMGWVLGVTCPNVLFPYARQVVSDATVAGGFPPLLLAPVNFEALYQQHLQRQQAAPADGQLTH</sequence>
<evidence type="ECO:0000313" key="6">
    <source>
        <dbReference type="EMBL" id="ANX03238.1"/>
    </source>
</evidence>
<comment type="function">
    <text evidence="5">One of the proteins required for the normal export of preproteins out of the cell cytoplasm. It is a molecular chaperone that binds to a subset of precursor proteins, maintaining them in a translocation-competent state. It also specifically binds to its receptor SecA.</text>
</comment>
<dbReference type="NCBIfam" id="NF004392">
    <property type="entry name" value="PRK05751.1-3"/>
    <property type="match status" value="1"/>
</dbReference>
<dbReference type="Proteomes" id="UP000092952">
    <property type="component" value="Chromosome"/>
</dbReference>
<dbReference type="FunCoup" id="A0A1B1YR28">
    <property type="interactions" value="262"/>
</dbReference>
<proteinExistence type="inferred from homology"/>
<organism evidence="6 7">
    <name type="scientific">Immundisolibacter cernigliae</name>
    <dbReference type="NCBI Taxonomy" id="1810504"/>
    <lineage>
        <taxon>Bacteria</taxon>
        <taxon>Pseudomonadati</taxon>
        <taxon>Pseudomonadota</taxon>
        <taxon>Gammaproteobacteria</taxon>
        <taxon>Immundisolibacterales</taxon>
        <taxon>Immundisolibacteraceae</taxon>
        <taxon>Immundisolibacter</taxon>
    </lineage>
</organism>
<dbReference type="NCBIfam" id="NF004393">
    <property type="entry name" value="PRK05751.1-4"/>
    <property type="match status" value="1"/>
</dbReference>
<dbReference type="GO" id="GO:0051262">
    <property type="term" value="P:protein tetramerization"/>
    <property type="evidence" value="ECO:0007669"/>
    <property type="project" value="InterPro"/>
</dbReference>
<dbReference type="Gene3D" id="3.10.420.10">
    <property type="entry name" value="SecB-like"/>
    <property type="match status" value="1"/>
</dbReference>
<dbReference type="RefSeq" id="WP_068802744.1">
    <property type="nucleotide sequence ID" value="NZ_CP014671.1"/>
</dbReference>
<comment type="similarity">
    <text evidence="1 5">Belongs to the SecB family.</text>
</comment>
<dbReference type="Pfam" id="PF02556">
    <property type="entry name" value="SecB"/>
    <property type="match status" value="1"/>
</dbReference>
<dbReference type="PANTHER" id="PTHR36918:SF1">
    <property type="entry name" value="PROTEIN-EXPORT PROTEIN SECB"/>
    <property type="match status" value="1"/>
</dbReference>
<keyword evidence="2 5" id="KW-0813">Transport</keyword>
<evidence type="ECO:0000256" key="2">
    <source>
        <dbReference type="ARBA" id="ARBA00022448"/>
    </source>
</evidence>